<sequence length="323" mass="33604">MRVAVVGCGAIGGWLAGRLADAGVAVSVLARGATLRALQQRGLRIQEAGVERNLKLPASDRPEELGLHDVVILAVKGQAAAQAVPLAAALRAPEGKVWTAMNGVPWWFADGLPALQNKPLRSLDPEGRLLAQLGAAEVLGGVVHASCQNPEPALVRHVMGQGLLVGDPHAAGSAAEAGLVSLLLQAGFEAKASANIRQDLWYKLWGNATTNPISALTGATTDRILDDPQVLALTDAAMHELAAVGAAIGCPVPHTPEERHAITRRLGAFKTSMLQDREAGRRLEIDALLAAPREIAERVGVATPMLDALHGLARLLDGSLAAA</sequence>
<evidence type="ECO:0000256" key="4">
    <source>
        <dbReference type="ARBA" id="ARBA00022655"/>
    </source>
</evidence>
<dbReference type="EMBL" id="JAEDAK010000012">
    <property type="protein sequence ID" value="MBH9578463.1"/>
    <property type="molecule type" value="Genomic_DNA"/>
</dbReference>
<dbReference type="NCBIfam" id="NF005089">
    <property type="entry name" value="PRK06522.1-4"/>
    <property type="match status" value="1"/>
</dbReference>
<comment type="pathway">
    <text evidence="1">Cofactor biosynthesis; (R)-pantothenate biosynthesis; (R)-pantoate from 3-methyl-2-oxobutanoate: step 2/2.</text>
</comment>
<evidence type="ECO:0000313" key="9">
    <source>
        <dbReference type="EMBL" id="MBH9578463.1"/>
    </source>
</evidence>
<evidence type="ECO:0000259" key="8">
    <source>
        <dbReference type="Pfam" id="PF08546"/>
    </source>
</evidence>
<dbReference type="GO" id="GO:0015940">
    <property type="term" value="P:pantothenate biosynthetic process"/>
    <property type="evidence" value="ECO:0007669"/>
    <property type="project" value="UniProtKB-KW"/>
</dbReference>
<dbReference type="SUPFAM" id="SSF48179">
    <property type="entry name" value="6-phosphogluconate dehydrogenase C-terminal domain-like"/>
    <property type="match status" value="1"/>
</dbReference>
<dbReference type="Gene3D" id="3.40.50.720">
    <property type="entry name" value="NAD(P)-binding Rossmann-like Domain"/>
    <property type="match status" value="1"/>
</dbReference>
<evidence type="ECO:0000313" key="10">
    <source>
        <dbReference type="Proteomes" id="UP000613266"/>
    </source>
</evidence>
<dbReference type="EC" id="1.1.1.169" evidence="2"/>
<dbReference type="Proteomes" id="UP000613266">
    <property type="component" value="Unassembled WGS sequence"/>
</dbReference>
<dbReference type="InterPro" id="IPR013332">
    <property type="entry name" value="KPR_N"/>
</dbReference>
<evidence type="ECO:0000256" key="5">
    <source>
        <dbReference type="ARBA" id="ARBA00032024"/>
    </source>
</evidence>
<protein>
    <recommendedName>
        <fullName evidence="3">2-dehydropantoate 2-reductase</fullName>
        <ecNumber evidence="2">1.1.1.169</ecNumber>
    </recommendedName>
    <alternativeName>
        <fullName evidence="5">Ketopantoate reductase</fullName>
    </alternativeName>
</protein>
<evidence type="ECO:0000259" key="7">
    <source>
        <dbReference type="Pfam" id="PF02558"/>
    </source>
</evidence>
<keyword evidence="10" id="KW-1185">Reference proteome</keyword>
<proteinExistence type="predicted"/>
<organism evidence="9 10">
    <name type="scientific">Inhella proteolytica</name>
    <dbReference type="NCBI Taxonomy" id="2795029"/>
    <lineage>
        <taxon>Bacteria</taxon>
        <taxon>Pseudomonadati</taxon>
        <taxon>Pseudomonadota</taxon>
        <taxon>Betaproteobacteria</taxon>
        <taxon>Burkholderiales</taxon>
        <taxon>Sphaerotilaceae</taxon>
        <taxon>Inhella</taxon>
    </lineage>
</organism>
<dbReference type="Gene3D" id="1.10.1040.10">
    <property type="entry name" value="N-(1-d-carboxylethyl)-l-norvaline Dehydrogenase, domain 2"/>
    <property type="match status" value="1"/>
</dbReference>
<comment type="catalytic activity">
    <reaction evidence="6">
        <text>(R)-pantoate + NADP(+) = 2-dehydropantoate + NADPH + H(+)</text>
        <dbReference type="Rhea" id="RHEA:16233"/>
        <dbReference type="ChEBI" id="CHEBI:11561"/>
        <dbReference type="ChEBI" id="CHEBI:15378"/>
        <dbReference type="ChEBI" id="CHEBI:15980"/>
        <dbReference type="ChEBI" id="CHEBI:57783"/>
        <dbReference type="ChEBI" id="CHEBI:58349"/>
        <dbReference type="EC" id="1.1.1.169"/>
    </reaction>
</comment>
<dbReference type="InterPro" id="IPR051402">
    <property type="entry name" value="KPR-Related"/>
</dbReference>
<keyword evidence="4" id="KW-0566">Pantothenate biosynthesis</keyword>
<dbReference type="Pfam" id="PF08546">
    <property type="entry name" value="ApbA_C"/>
    <property type="match status" value="1"/>
</dbReference>
<reference evidence="9" key="1">
    <citation type="submission" date="2020-12" db="EMBL/GenBank/DDBJ databases">
        <title>The genome sequence of Inhella sp. 1Y17.</title>
        <authorList>
            <person name="Liu Y."/>
        </authorList>
    </citation>
    <scope>NUCLEOTIDE SEQUENCE</scope>
    <source>
        <strain evidence="9">1Y17</strain>
    </source>
</reference>
<dbReference type="InterPro" id="IPR013328">
    <property type="entry name" value="6PGD_dom2"/>
</dbReference>
<dbReference type="SUPFAM" id="SSF51735">
    <property type="entry name" value="NAD(P)-binding Rossmann-fold domains"/>
    <property type="match status" value="1"/>
</dbReference>
<dbReference type="GO" id="GO:0008677">
    <property type="term" value="F:2-dehydropantoate 2-reductase activity"/>
    <property type="evidence" value="ECO:0007669"/>
    <property type="project" value="UniProtKB-EC"/>
</dbReference>
<dbReference type="GO" id="GO:0005737">
    <property type="term" value="C:cytoplasm"/>
    <property type="evidence" value="ECO:0007669"/>
    <property type="project" value="TreeGrafter"/>
</dbReference>
<dbReference type="AlphaFoldDB" id="A0A931NI44"/>
<dbReference type="InterPro" id="IPR008927">
    <property type="entry name" value="6-PGluconate_DH-like_C_sf"/>
</dbReference>
<evidence type="ECO:0000256" key="3">
    <source>
        <dbReference type="ARBA" id="ARBA00019465"/>
    </source>
</evidence>
<comment type="caution">
    <text evidence="9">The sequence shown here is derived from an EMBL/GenBank/DDBJ whole genome shotgun (WGS) entry which is preliminary data.</text>
</comment>
<evidence type="ECO:0000256" key="1">
    <source>
        <dbReference type="ARBA" id="ARBA00004994"/>
    </source>
</evidence>
<dbReference type="FunFam" id="1.10.1040.10:FF:000017">
    <property type="entry name" value="2-dehydropantoate 2-reductase"/>
    <property type="match status" value="1"/>
</dbReference>
<gene>
    <name evidence="9" type="ORF">I7X39_16340</name>
</gene>
<dbReference type="RefSeq" id="WP_198112232.1">
    <property type="nucleotide sequence ID" value="NZ_JAEDAK010000012.1"/>
</dbReference>
<dbReference type="InterPro" id="IPR036291">
    <property type="entry name" value="NAD(P)-bd_dom_sf"/>
</dbReference>
<feature type="domain" description="Ketopantoate reductase N-terminal" evidence="7">
    <location>
        <begin position="3"/>
        <end position="166"/>
    </location>
</feature>
<dbReference type="InterPro" id="IPR013752">
    <property type="entry name" value="KPA_reductase"/>
</dbReference>
<name>A0A931NI44_9BURK</name>
<accession>A0A931NI44</accession>
<feature type="domain" description="Ketopantoate reductase C-terminal" evidence="8">
    <location>
        <begin position="195"/>
        <end position="315"/>
    </location>
</feature>
<evidence type="ECO:0000256" key="6">
    <source>
        <dbReference type="ARBA" id="ARBA00048793"/>
    </source>
</evidence>
<evidence type="ECO:0000256" key="2">
    <source>
        <dbReference type="ARBA" id="ARBA00013014"/>
    </source>
</evidence>
<dbReference type="PANTHER" id="PTHR21708">
    <property type="entry name" value="PROBABLE 2-DEHYDROPANTOATE 2-REDUCTASE"/>
    <property type="match status" value="1"/>
</dbReference>
<dbReference type="Pfam" id="PF02558">
    <property type="entry name" value="ApbA"/>
    <property type="match status" value="1"/>
</dbReference>
<dbReference type="PANTHER" id="PTHR21708:SF45">
    <property type="entry name" value="2-DEHYDROPANTOATE 2-REDUCTASE"/>
    <property type="match status" value="1"/>
</dbReference>